<gene>
    <name evidence="2" type="ORF">jaqu_16470</name>
</gene>
<reference evidence="2 3" key="1">
    <citation type="submission" date="2015-02" db="EMBL/GenBank/DDBJ databases">
        <title>Genome Sequence of Jannaschia aquimarina DSM28248, a member of the Roseobacter clade.</title>
        <authorList>
            <person name="Voget S."/>
            <person name="Daniel R."/>
        </authorList>
    </citation>
    <scope>NUCLEOTIDE SEQUENCE [LARGE SCALE GENOMIC DNA]</scope>
    <source>
        <strain evidence="2 3">GSW-M26</strain>
    </source>
</reference>
<proteinExistence type="predicted"/>
<dbReference type="SUPFAM" id="SSF54427">
    <property type="entry name" value="NTF2-like"/>
    <property type="match status" value="1"/>
</dbReference>
<keyword evidence="3" id="KW-1185">Reference proteome</keyword>
<evidence type="ECO:0000313" key="3">
    <source>
        <dbReference type="Proteomes" id="UP000032232"/>
    </source>
</evidence>
<sequence length="131" mass="13784">MTDTDTNTAAAALRAEVAAWMGALDGGDLEGVLACCHDDIVLANAGSPTDRGLGTMRECYAPRIADFDIRSGWDEETLVVHGGTGVVVGRYAVSMTPKDGGEIREIAGRVALTCVRGADGRWRMLADVDNT</sequence>
<protein>
    <submittedName>
        <fullName evidence="2">SnoaL-like domain protein</fullName>
    </submittedName>
</protein>
<dbReference type="EMBL" id="JYFE01000030">
    <property type="protein sequence ID" value="KIT16603.1"/>
    <property type="molecule type" value="Genomic_DNA"/>
</dbReference>
<dbReference type="PATRIC" id="fig|935700.4.peg.1707"/>
<evidence type="ECO:0000259" key="1">
    <source>
        <dbReference type="Pfam" id="PF12680"/>
    </source>
</evidence>
<dbReference type="Proteomes" id="UP000032232">
    <property type="component" value="Unassembled WGS sequence"/>
</dbReference>
<dbReference type="RefSeq" id="WP_052500852.1">
    <property type="nucleotide sequence ID" value="NZ_FZPF01000027.1"/>
</dbReference>
<dbReference type="Pfam" id="PF12680">
    <property type="entry name" value="SnoaL_2"/>
    <property type="match status" value="1"/>
</dbReference>
<feature type="domain" description="SnoaL-like" evidence="1">
    <location>
        <begin position="17"/>
        <end position="122"/>
    </location>
</feature>
<dbReference type="InterPro" id="IPR037401">
    <property type="entry name" value="SnoaL-like"/>
</dbReference>
<name>A0A0D1D9N4_9RHOB</name>
<dbReference type="Gene3D" id="3.10.450.50">
    <property type="match status" value="1"/>
</dbReference>
<accession>A0A0D1D9N4</accession>
<dbReference type="STRING" id="935700.jaqu_16470"/>
<evidence type="ECO:0000313" key="2">
    <source>
        <dbReference type="EMBL" id="KIT16603.1"/>
    </source>
</evidence>
<dbReference type="InterPro" id="IPR032710">
    <property type="entry name" value="NTF2-like_dom_sf"/>
</dbReference>
<organism evidence="2 3">
    <name type="scientific">Jannaschia aquimarina</name>
    <dbReference type="NCBI Taxonomy" id="935700"/>
    <lineage>
        <taxon>Bacteria</taxon>
        <taxon>Pseudomonadati</taxon>
        <taxon>Pseudomonadota</taxon>
        <taxon>Alphaproteobacteria</taxon>
        <taxon>Rhodobacterales</taxon>
        <taxon>Roseobacteraceae</taxon>
        <taxon>Jannaschia</taxon>
    </lineage>
</organism>
<comment type="caution">
    <text evidence="2">The sequence shown here is derived from an EMBL/GenBank/DDBJ whole genome shotgun (WGS) entry which is preliminary data.</text>
</comment>
<dbReference type="AlphaFoldDB" id="A0A0D1D9N4"/>